<dbReference type="PANTHER" id="PTHR46696:SF1">
    <property type="entry name" value="CYTOCHROME P450 YJIB-RELATED"/>
    <property type="match status" value="1"/>
</dbReference>
<dbReference type="PRINTS" id="PR00359">
    <property type="entry name" value="BP450"/>
</dbReference>
<dbReference type="GO" id="GO:0005506">
    <property type="term" value="F:iron ion binding"/>
    <property type="evidence" value="ECO:0007669"/>
    <property type="project" value="InterPro"/>
</dbReference>
<dbReference type="InterPro" id="IPR001128">
    <property type="entry name" value="Cyt_P450"/>
</dbReference>
<keyword evidence="2" id="KW-0408">Iron</keyword>
<reference evidence="4 5" key="1">
    <citation type="journal article" date="2016" name="Int. J. Syst. Evol. Microbiol.">
        <title>Nocardioides albidus sp. nov., an actinobacterium isolated from garden soil.</title>
        <authorList>
            <person name="Singh H."/>
            <person name="Du J."/>
            <person name="Trinh H."/>
            <person name="Won K."/>
            <person name="Yang J.E."/>
            <person name="Yin C."/>
            <person name="Kook M."/>
            <person name="Yi T.H."/>
        </authorList>
    </citation>
    <scope>NUCLEOTIDE SEQUENCE [LARGE SCALE GENOMIC DNA]</scope>
    <source>
        <strain evidence="4 5">CCTCC AB 2015297</strain>
    </source>
</reference>
<keyword evidence="2" id="KW-0503">Monooxygenase</keyword>
<keyword evidence="2" id="KW-0479">Metal-binding</keyword>
<dbReference type="OrthoDB" id="502624at2"/>
<dbReference type="AlphaFoldDB" id="A0A5C4WRI6"/>
<dbReference type="Proteomes" id="UP000313231">
    <property type="component" value="Unassembled WGS sequence"/>
</dbReference>
<feature type="compositionally biased region" description="Low complexity" evidence="3">
    <location>
        <begin position="1"/>
        <end position="10"/>
    </location>
</feature>
<keyword evidence="5" id="KW-1185">Reference proteome</keyword>
<dbReference type="InterPro" id="IPR036396">
    <property type="entry name" value="Cyt_P450_sf"/>
</dbReference>
<accession>A0A5C4WRI6</accession>
<keyword evidence="2" id="KW-0560">Oxidoreductase</keyword>
<evidence type="ECO:0000256" key="1">
    <source>
        <dbReference type="ARBA" id="ARBA00010617"/>
    </source>
</evidence>
<name>A0A5C4WRI6_9ACTN</name>
<dbReference type="GO" id="GO:0016705">
    <property type="term" value="F:oxidoreductase activity, acting on paired donors, with incorporation or reduction of molecular oxygen"/>
    <property type="evidence" value="ECO:0007669"/>
    <property type="project" value="InterPro"/>
</dbReference>
<dbReference type="RefSeq" id="WP_139620898.1">
    <property type="nucleotide sequence ID" value="NZ_VDMP01000008.1"/>
</dbReference>
<organism evidence="4 5">
    <name type="scientific">Nocardioides albidus</name>
    <dbReference type="NCBI Taxonomy" id="1517589"/>
    <lineage>
        <taxon>Bacteria</taxon>
        <taxon>Bacillati</taxon>
        <taxon>Actinomycetota</taxon>
        <taxon>Actinomycetes</taxon>
        <taxon>Propionibacteriales</taxon>
        <taxon>Nocardioidaceae</taxon>
        <taxon>Nocardioides</taxon>
    </lineage>
</organism>
<keyword evidence="2" id="KW-0349">Heme</keyword>
<dbReference type="PANTHER" id="PTHR46696">
    <property type="entry name" value="P450, PUTATIVE (EUROFUNG)-RELATED"/>
    <property type="match status" value="1"/>
</dbReference>
<dbReference type="Pfam" id="PF00067">
    <property type="entry name" value="p450"/>
    <property type="match status" value="1"/>
</dbReference>
<dbReference type="Gene3D" id="1.10.630.10">
    <property type="entry name" value="Cytochrome P450"/>
    <property type="match status" value="1"/>
</dbReference>
<dbReference type="PROSITE" id="PS00086">
    <property type="entry name" value="CYTOCHROME_P450"/>
    <property type="match status" value="1"/>
</dbReference>
<evidence type="ECO:0000313" key="4">
    <source>
        <dbReference type="EMBL" id="TNM50807.1"/>
    </source>
</evidence>
<gene>
    <name evidence="4" type="ORF">FHP29_00390</name>
</gene>
<comment type="similarity">
    <text evidence="1 2">Belongs to the cytochrome P450 family.</text>
</comment>
<evidence type="ECO:0000313" key="5">
    <source>
        <dbReference type="Proteomes" id="UP000313231"/>
    </source>
</evidence>
<dbReference type="InterPro" id="IPR017972">
    <property type="entry name" value="Cyt_P450_CS"/>
</dbReference>
<sequence length="402" mass="43631">MTTSGTTPTPTNAPVFDEDPYSPEILADPIPFQRRLLEAGPVAYLSRYGVHVLARYDSVKAALSNWQDLISGDGVGLNEPWRTTGLLESDPPRHDAPRDVLAGIMSARVLRSMTDECVREAELVIDAIIADHGSGTTVTFDGQRDIGAVLPVKFFGEAAGIDGTENMIPYADHVFNVGGPRNELAIKGEATAPALAEWAEHACQRESLKPRGFGSDIWAAADRGDIRHDQAALLTRSLVSAGIDTTVGSLSALLYAFAANPEAWDAVRADPALARVAFDELLRWESPVQMDFRKTATEVTFGDTTIPAGERVMICFGAANRDPRRWENPDKFDLSRDPSGHLAFGMGIHQCVGQHAARLQAECLVRVLTDRFTSIELAGPVVRHLNNTLRGWESIPLKAVVA</sequence>
<evidence type="ECO:0000256" key="2">
    <source>
        <dbReference type="RuleBase" id="RU000461"/>
    </source>
</evidence>
<proteinExistence type="inferred from homology"/>
<comment type="caution">
    <text evidence="4">The sequence shown here is derived from an EMBL/GenBank/DDBJ whole genome shotgun (WGS) entry which is preliminary data.</text>
</comment>
<dbReference type="SUPFAM" id="SSF48264">
    <property type="entry name" value="Cytochrome P450"/>
    <property type="match status" value="1"/>
</dbReference>
<dbReference type="GO" id="GO:0004497">
    <property type="term" value="F:monooxygenase activity"/>
    <property type="evidence" value="ECO:0007669"/>
    <property type="project" value="UniProtKB-KW"/>
</dbReference>
<dbReference type="InterPro" id="IPR002397">
    <property type="entry name" value="Cyt_P450_B"/>
</dbReference>
<feature type="region of interest" description="Disordered" evidence="3">
    <location>
        <begin position="1"/>
        <end position="20"/>
    </location>
</feature>
<evidence type="ECO:0000256" key="3">
    <source>
        <dbReference type="SAM" id="MobiDB-lite"/>
    </source>
</evidence>
<dbReference type="GO" id="GO:0020037">
    <property type="term" value="F:heme binding"/>
    <property type="evidence" value="ECO:0007669"/>
    <property type="project" value="InterPro"/>
</dbReference>
<protein>
    <submittedName>
        <fullName evidence="4">Cytochrome P450</fullName>
    </submittedName>
</protein>
<dbReference type="EMBL" id="VDMP01000008">
    <property type="protein sequence ID" value="TNM50807.1"/>
    <property type="molecule type" value="Genomic_DNA"/>
</dbReference>